<gene>
    <name evidence="2" type="ORF">EVOR1521_LOCUS13031</name>
</gene>
<feature type="compositionally biased region" description="Polar residues" evidence="1">
    <location>
        <begin position="155"/>
        <end position="164"/>
    </location>
</feature>
<accession>A0AA36N236</accession>
<dbReference type="AlphaFoldDB" id="A0AA36N236"/>
<evidence type="ECO:0000313" key="2">
    <source>
        <dbReference type="EMBL" id="CAJ1386839.1"/>
    </source>
</evidence>
<evidence type="ECO:0000256" key="1">
    <source>
        <dbReference type="SAM" id="MobiDB-lite"/>
    </source>
</evidence>
<proteinExistence type="predicted"/>
<feature type="region of interest" description="Disordered" evidence="1">
    <location>
        <begin position="155"/>
        <end position="182"/>
    </location>
</feature>
<dbReference type="Proteomes" id="UP001178507">
    <property type="component" value="Unassembled WGS sequence"/>
</dbReference>
<comment type="caution">
    <text evidence="2">The sequence shown here is derived from an EMBL/GenBank/DDBJ whole genome shotgun (WGS) entry which is preliminary data.</text>
</comment>
<organism evidence="2 3">
    <name type="scientific">Effrenium voratum</name>
    <dbReference type="NCBI Taxonomy" id="2562239"/>
    <lineage>
        <taxon>Eukaryota</taxon>
        <taxon>Sar</taxon>
        <taxon>Alveolata</taxon>
        <taxon>Dinophyceae</taxon>
        <taxon>Suessiales</taxon>
        <taxon>Symbiodiniaceae</taxon>
        <taxon>Effrenium</taxon>
    </lineage>
</organism>
<sequence>MSVTKFLKEHGQDVAVLPGPPAVEKKKVYTSIASCVAALDLATTFVMKSGVIIADSTDHCAVDKVSDGVGDREDRRICSVDIIGLMGTLSLAIRFYALAANSCVEIVGDSVPSACAAAGAGLSAGVFATVAPAMNLQASCEKAFALWDPDTWPSDQNLRQSATKQAPKVQPEDQGFTVVADP</sequence>
<evidence type="ECO:0000313" key="3">
    <source>
        <dbReference type="Proteomes" id="UP001178507"/>
    </source>
</evidence>
<reference evidence="2" key="1">
    <citation type="submission" date="2023-08" db="EMBL/GenBank/DDBJ databases">
        <authorList>
            <person name="Chen Y."/>
            <person name="Shah S."/>
            <person name="Dougan E. K."/>
            <person name="Thang M."/>
            <person name="Chan C."/>
        </authorList>
    </citation>
    <scope>NUCLEOTIDE SEQUENCE</scope>
</reference>
<protein>
    <submittedName>
        <fullName evidence="2">Uncharacterized protein</fullName>
    </submittedName>
</protein>
<keyword evidence="3" id="KW-1185">Reference proteome</keyword>
<dbReference type="EMBL" id="CAUJNA010001424">
    <property type="protein sequence ID" value="CAJ1386839.1"/>
    <property type="molecule type" value="Genomic_DNA"/>
</dbReference>
<name>A0AA36N236_9DINO</name>